<proteinExistence type="inferred from homology"/>
<dbReference type="Pfam" id="PF07542">
    <property type="entry name" value="ATP12"/>
    <property type="match status" value="1"/>
</dbReference>
<comment type="subcellular location">
    <subcellularLocation>
        <location evidence="1">Mitochondrion</location>
    </subcellularLocation>
</comment>
<evidence type="ECO:0000313" key="6">
    <source>
        <dbReference type="EMBL" id="WFD44167.1"/>
    </source>
</evidence>
<dbReference type="AlphaFoldDB" id="A0AAF0FGM5"/>
<dbReference type="SUPFAM" id="SSF160909">
    <property type="entry name" value="ATP12-like"/>
    <property type="match status" value="1"/>
</dbReference>
<evidence type="ECO:0000256" key="2">
    <source>
        <dbReference type="ARBA" id="ARBA00008231"/>
    </source>
</evidence>
<keyword evidence="7" id="KW-1185">Reference proteome</keyword>
<dbReference type="Gene3D" id="1.10.3580.10">
    <property type="entry name" value="ATP12 ATPase"/>
    <property type="match status" value="1"/>
</dbReference>
<evidence type="ECO:0000256" key="5">
    <source>
        <dbReference type="ARBA" id="ARBA00023186"/>
    </source>
</evidence>
<organism evidence="6 7">
    <name type="scientific">Malassezia psittaci</name>
    <dbReference type="NCBI Taxonomy" id="1821823"/>
    <lineage>
        <taxon>Eukaryota</taxon>
        <taxon>Fungi</taxon>
        <taxon>Dikarya</taxon>
        <taxon>Basidiomycota</taxon>
        <taxon>Ustilaginomycotina</taxon>
        <taxon>Malasseziomycetes</taxon>
        <taxon>Malasseziales</taxon>
        <taxon>Malasseziaceae</taxon>
        <taxon>Malassezia</taxon>
    </lineage>
</organism>
<evidence type="ECO:0000256" key="4">
    <source>
        <dbReference type="ARBA" id="ARBA00023128"/>
    </source>
</evidence>
<protein>
    <submittedName>
        <fullName evidence="6">ATP synthase mitochondrial F1 complex assembly factor 2</fullName>
    </submittedName>
</protein>
<dbReference type="InterPro" id="IPR023335">
    <property type="entry name" value="ATP12_ortho_dom_sf"/>
</dbReference>
<dbReference type="GO" id="GO:0005739">
    <property type="term" value="C:mitochondrion"/>
    <property type="evidence" value="ECO:0007669"/>
    <property type="project" value="UniProtKB-SubCell"/>
</dbReference>
<dbReference type="Gene3D" id="3.30.2180.10">
    <property type="entry name" value="ATP12-like"/>
    <property type="match status" value="1"/>
</dbReference>
<dbReference type="Proteomes" id="UP001214628">
    <property type="component" value="Chromosome 4"/>
</dbReference>
<name>A0AAF0FGM5_9BASI</name>
<evidence type="ECO:0000313" key="7">
    <source>
        <dbReference type="Proteomes" id="UP001214628"/>
    </source>
</evidence>
<reference evidence="6" key="1">
    <citation type="submission" date="2023-02" db="EMBL/GenBank/DDBJ databases">
        <title>Mating type loci evolution in Malassezia.</title>
        <authorList>
            <person name="Coelho M.A."/>
        </authorList>
    </citation>
    <scope>NUCLEOTIDE SEQUENCE</scope>
    <source>
        <strain evidence="6">CBS 14136</strain>
    </source>
</reference>
<dbReference type="PANTHER" id="PTHR21013:SF10">
    <property type="entry name" value="ATP SYNTHASE MITOCHONDRIAL F1 COMPLEX ASSEMBLY FACTOR 2"/>
    <property type="match status" value="1"/>
</dbReference>
<keyword evidence="5" id="KW-0143">Chaperone</keyword>
<comment type="similarity">
    <text evidence="2">Belongs to the ATP12 family.</text>
</comment>
<keyword evidence="4" id="KW-0496">Mitochondrion</keyword>
<evidence type="ECO:0000256" key="1">
    <source>
        <dbReference type="ARBA" id="ARBA00004173"/>
    </source>
</evidence>
<dbReference type="InterPro" id="IPR042272">
    <property type="entry name" value="ATP12_ATP_synth-F1-assembly_N"/>
</dbReference>
<accession>A0AAF0FGM5</accession>
<dbReference type="PANTHER" id="PTHR21013">
    <property type="entry name" value="ATP SYNTHASE MITOCHONDRIAL F1 COMPLEX ASSEMBLY FACTOR 2/ATP12 PROTEIN, MITOCHONDRIAL PRECURSOR"/>
    <property type="match status" value="1"/>
</dbReference>
<gene>
    <name evidence="6" type="primary">atp12</name>
    <name evidence="6" type="ORF">MPSI1_002833</name>
</gene>
<evidence type="ECO:0000256" key="3">
    <source>
        <dbReference type="ARBA" id="ARBA00022946"/>
    </source>
</evidence>
<dbReference type="InterPro" id="IPR011419">
    <property type="entry name" value="ATP12_ATP_synth-F1-assembly"/>
</dbReference>
<dbReference type="EMBL" id="CP118378">
    <property type="protein sequence ID" value="WFD44167.1"/>
    <property type="molecule type" value="Genomic_DNA"/>
</dbReference>
<dbReference type="GO" id="GO:0033615">
    <property type="term" value="P:mitochondrial proton-transporting ATP synthase complex assembly"/>
    <property type="evidence" value="ECO:0007669"/>
    <property type="project" value="TreeGrafter"/>
</dbReference>
<sequence length="328" mass="36455">MFLRAGRQLWPATRLVKTPSNARLARGASLSGNLWALRSIGTHVCLREAPSSNLNPLESSVTDQPKKSADVTRFWKDVSVGHEPASKGKEEHFTVLLDKRALRMPGGQKLEVPADHPLLACLIAEEWDTQTQVLKPHSLPLTSLMARAIDGLSTEAQQKEIAQYLMRYFDTDAITFHEEKPDSLVRLQNERWDPIIAWAKEYFQMDVSVAYSALSNSQPAASRERVLGVLEALPPLELACMERAAMTTKSMITSLAMLYKRVDAEQASLMAEVETANQVSVWGAVEDSHDVDHAELRRQLASVSCALTVTEPELVAKFVDVLKTKYSS</sequence>
<keyword evidence="3" id="KW-0809">Transit peptide</keyword>